<keyword evidence="2" id="KW-0472">Membrane</keyword>
<evidence type="ECO:0000256" key="1">
    <source>
        <dbReference type="SAM" id="MobiDB-lite"/>
    </source>
</evidence>
<proteinExistence type="predicted"/>
<comment type="caution">
    <text evidence="3">The sequence shown here is derived from an EMBL/GenBank/DDBJ whole genome shotgun (WGS) entry which is preliminary data.</text>
</comment>
<feature type="compositionally biased region" description="Polar residues" evidence="1">
    <location>
        <begin position="124"/>
        <end position="136"/>
    </location>
</feature>
<keyword evidence="2" id="KW-0812">Transmembrane</keyword>
<protein>
    <submittedName>
        <fullName evidence="3">Uncharacterized protein</fullName>
    </submittedName>
</protein>
<gene>
    <name evidence="3" type="ORF">LTR05_001325</name>
</gene>
<evidence type="ECO:0000313" key="3">
    <source>
        <dbReference type="EMBL" id="KAK5091145.1"/>
    </source>
</evidence>
<feature type="transmembrane region" description="Helical" evidence="2">
    <location>
        <begin position="12"/>
        <end position="30"/>
    </location>
</feature>
<keyword evidence="4" id="KW-1185">Reference proteome</keyword>
<feature type="compositionally biased region" description="Polar residues" evidence="1">
    <location>
        <begin position="143"/>
        <end position="162"/>
    </location>
</feature>
<feature type="region of interest" description="Disordered" evidence="1">
    <location>
        <begin position="224"/>
        <end position="303"/>
    </location>
</feature>
<dbReference type="EMBL" id="JAVRRJ010000001">
    <property type="protein sequence ID" value="KAK5091145.1"/>
    <property type="molecule type" value="Genomic_DNA"/>
</dbReference>
<organism evidence="3 4">
    <name type="scientific">Lithohypha guttulata</name>
    <dbReference type="NCBI Taxonomy" id="1690604"/>
    <lineage>
        <taxon>Eukaryota</taxon>
        <taxon>Fungi</taxon>
        <taxon>Dikarya</taxon>
        <taxon>Ascomycota</taxon>
        <taxon>Pezizomycotina</taxon>
        <taxon>Eurotiomycetes</taxon>
        <taxon>Chaetothyriomycetidae</taxon>
        <taxon>Chaetothyriales</taxon>
        <taxon>Trichomeriaceae</taxon>
        <taxon>Lithohypha</taxon>
    </lineage>
</organism>
<feature type="compositionally biased region" description="Low complexity" evidence="1">
    <location>
        <begin position="109"/>
        <end position="123"/>
    </location>
</feature>
<dbReference type="Proteomes" id="UP001309876">
    <property type="component" value="Unassembled WGS sequence"/>
</dbReference>
<feature type="region of interest" description="Disordered" evidence="1">
    <location>
        <begin position="460"/>
        <end position="494"/>
    </location>
</feature>
<keyword evidence="2" id="KW-1133">Transmembrane helix</keyword>
<reference evidence="3 4" key="1">
    <citation type="submission" date="2023-08" db="EMBL/GenBank/DDBJ databases">
        <title>Black Yeasts Isolated from many extreme environments.</title>
        <authorList>
            <person name="Coleine C."/>
            <person name="Stajich J.E."/>
            <person name="Selbmann L."/>
        </authorList>
    </citation>
    <scope>NUCLEOTIDE SEQUENCE [LARGE SCALE GENOMIC DNA]</scope>
    <source>
        <strain evidence="3 4">CCFEE 5910</strain>
    </source>
</reference>
<accession>A0AAN7T7U4</accession>
<sequence>MGHFIFFVEWPIWAKLSFVVIITLAGLVKLHKILKVRKLTKAQTGDIEQAEVRERIRSSDEIPFGAKAMLEDPEIEGVWNSRASTPLQSPILAPRNFSPSRMSFNLLSRSRRNSSISSSPSLSGQTPDTSPGCRNSTSRKESCSQSDSDTAGTSISTALPSKSDSRDHPWQQQVPKSHSEGTIVPRRRSVTIRSALRPDNFVTKSLPVDDEPLVIIGDERRRTRVSTDPMPETPTHARHEQSQRASGPVHPGTQSMERTPTTKKALDRMEAHRKFHAAESGQLRPRTRSSEHRSLGHKHSTSENGIITEQENKRAVSWPITSGEVLVNFNATQKVQTQTSPHVVPFRAFVEMHPPPKSPLRNPPSAWTEKTQGLLEEKLEAAQAPRKRVVIRNSNTTGEIPKKQLYVVSNREPYKSEQESASWLGDQSHRVNHGFEVLPVGKLEEPSLVKEFGYLKEALQETSNDSKPRKLQRRNRSSSRERPGLVDGTRQIMV</sequence>
<dbReference type="AlphaFoldDB" id="A0AAN7T7U4"/>
<name>A0AAN7T7U4_9EURO</name>
<feature type="region of interest" description="Disordered" evidence="1">
    <location>
        <begin position="109"/>
        <end position="186"/>
    </location>
</feature>
<evidence type="ECO:0000256" key="2">
    <source>
        <dbReference type="SAM" id="Phobius"/>
    </source>
</evidence>
<evidence type="ECO:0000313" key="4">
    <source>
        <dbReference type="Proteomes" id="UP001309876"/>
    </source>
</evidence>